<dbReference type="InterPro" id="IPR001590">
    <property type="entry name" value="Peptidase_M12B"/>
</dbReference>
<keyword evidence="6" id="KW-1015">Disulfide bond</keyword>
<accession>A0ABM1SLZ7</accession>
<reference evidence="13 14" key="1">
    <citation type="submission" date="2025-05" db="UniProtKB">
        <authorList>
            <consortium name="RefSeq"/>
        </authorList>
    </citation>
    <scope>IDENTIFICATION</scope>
    <source>
        <tissue evidence="13 14">Muscle</tissue>
    </source>
</reference>
<organism evidence="12 14">
    <name type="scientific">Limulus polyphemus</name>
    <name type="common">Atlantic horseshoe crab</name>
    <dbReference type="NCBI Taxonomy" id="6850"/>
    <lineage>
        <taxon>Eukaryota</taxon>
        <taxon>Metazoa</taxon>
        <taxon>Ecdysozoa</taxon>
        <taxon>Arthropoda</taxon>
        <taxon>Chelicerata</taxon>
        <taxon>Merostomata</taxon>
        <taxon>Xiphosura</taxon>
        <taxon>Limulidae</taxon>
        <taxon>Limulus</taxon>
    </lineage>
</organism>
<comment type="caution">
    <text evidence="8">Lacks conserved residue(s) required for the propagation of feature annotation.</text>
</comment>
<feature type="region of interest" description="Disordered" evidence="9">
    <location>
        <begin position="560"/>
        <end position="588"/>
    </location>
</feature>
<keyword evidence="1" id="KW-0645">Protease</keyword>
<evidence type="ECO:0000256" key="3">
    <source>
        <dbReference type="ARBA" id="ARBA00022801"/>
    </source>
</evidence>
<keyword evidence="5" id="KW-0482">Metalloprotease</keyword>
<dbReference type="RefSeq" id="XP_013777186.2">
    <property type="nucleotide sequence ID" value="XM_013921732.2"/>
</dbReference>
<evidence type="ECO:0000256" key="2">
    <source>
        <dbReference type="ARBA" id="ARBA00022723"/>
    </source>
</evidence>
<dbReference type="Gene3D" id="3.40.390.10">
    <property type="entry name" value="Collagenase (Catalytic Domain)"/>
    <property type="match status" value="1"/>
</dbReference>
<dbReference type="PANTHER" id="PTHR11905">
    <property type="entry name" value="ADAM A DISINTEGRIN AND METALLOPROTEASE DOMAIN"/>
    <property type="match status" value="1"/>
</dbReference>
<dbReference type="InterPro" id="IPR034030">
    <property type="entry name" value="ZnMc_salivary_gland_MPs"/>
</dbReference>
<keyword evidence="2 8" id="KW-0479">Metal-binding</keyword>
<evidence type="ECO:0000256" key="10">
    <source>
        <dbReference type="SAM" id="SignalP"/>
    </source>
</evidence>
<evidence type="ECO:0000256" key="5">
    <source>
        <dbReference type="ARBA" id="ARBA00023049"/>
    </source>
</evidence>
<feature type="binding site" evidence="8">
    <location>
        <position position="403"/>
    </location>
    <ligand>
        <name>Zn(2+)</name>
        <dbReference type="ChEBI" id="CHEBI:29105"/>
        <note>catalytic</note>
    </ligand>
</feature>
<dbReference type="Gene3D" id="3.40.1620.60">
    <property type="match status" value="1"/>
</dbReference>
<feature type="chain" id="PRO_5045023181" evidence="10">
    <location>
        <begin position="25"/>
        <end position="609"/>
    </location>
</feature>
<keyword evidence="3" id="KW-0378">Hydrolase</keyword>
<dbReference type="InterPro" id="IPR041645">
    <property type="entry name" value="ADAMTS_CR_2"/>
</dbReference>
<dbReference type="GeneID" id="106461869"/>
<gene>
    <name evidence="13 14" type="primary">LOC106461869</name>
</gene>
<dbReference type="PROSITE" id="PS50215">
    <property type="entry name" value="ADAM_MEPRO"/>
    <property type="match status" value="1"/>
</dbReference>
<keyword evidence="7" id="KW-0325">Glycoprotein</keyword>
<protein>
    <submittedName>
        <fullName evidence="13 14">Venom metalloproteinase 3-like</fullName>
    </submittedName>
</protein>
<keyword evidence="4 8" id="KW-0862">Zinc</keyword>
<evidence type="ECO:0000313" key="13">
    <source>
        <dbReference type="RefSeq" id="XP_013777186.2"/>
    </source>
</evidence>
<dbReference type="CDD" id="cd04272">
    <property type="entry name" value="ZnMc_salivary_gland_MPs"/>
    <property type="match status" value="1"/>
</dbReference>
<feature type="binding site" evidence="8">
    <location>
        <position position="393"/>
    </location>
    <ligand>
        <name>Zn(2+)</name>
        <dbReference type="ChEBI" id="CHEBI:29105"/>
        <note>catalytic</note>
    </ligand>
</feature>
<evidence type="ECO:0000313" key="12">
    <source>
        <dbReference type="Proteomes" id="UP000694941"/>
    </source>
</evidence>
<feature type="signal peptide" evidence="10">
    <location>
        <begin position="1"/>
        <end position="24"/>
    </location>
</feature>
<dbReference type="PANTHER" id="PTHR11905:SF249">
    <property type="entry name" value="SOL NARAE, ISOFORM C"/>
    <property type="match status" value="1"/>
</dbReference>
<dbReference type="Pfam" id="PF13582">
    <property type="entry name" value="Reprolysin_3"/>
    <property type="match status" value="1"/>
</dbReference>
<evidence type="ECO:0000256" key="1">
    <source>
        <dbReference type="ARBA" id="ARBA00022670"/>
    </source>
</evidence>
<dbReference type="InterPro" id="IPR024079">
    <property type="entry name" value="MetalloPept_cat_dom_sf"/>
</dbReference>
<sequence>MKYIYPNPCLWLVLVLTNLKFTIGRELNLEAISREQITRFFQVETYEQVPDYDVVHVRSLGKRETERNDVKEVHLTAFGETLRLNLKKNHEFQDKLKSMKFLEAKSLNGELHYQEIDEEESEEHNIGVPYYDPVTMSAVLIREQDGMLNLEGTIGHDMVIKPLVLGDTKKPKTNLTTSVSEVENSTHVVWKRKDFEVDDQSDYALLETPVMNNDENIRQRTKRSAPRSVWPEVLLIVDHEAARLHGFNNRLIKRYFISFWNGVDLRYKLLSRPRVRMSLAGVIVAKDEAATPYLANNILPSPNTDAVDAGEALKDLGKYLYREYRLPSYDVAVVVTKLDMCRRRTEGGRCNRGTTGFAYVGGACVVNKRLEKINSVAIIEDSGGFSGIIVAAHEVGHLLGCVHDGSPPPSYLKGPGATRCPWEDGFIMSDLRHTERGFLWSPCSRLQFKHFLNGETASCVYNFPKEKELLPRVLPGTLLSLDEQCKLDKGTVACFKDARVCSQLFCVDKHSGYCVSFRPAAEGSSCGDGQVCQSGHCVLESDNIIPDFSQVSRLSHPLPRGFTNGTGLSNSRQEQTEEITEENRYGEDHSRFKRNTDFRKTVTNFPGLS</sequence>
<dbReference type="SUPFAM" id="SSF55486">
    <property type="entry name" value="Metalloproteases ('zincins'), catalytic domain"/>
    <property type="match status" value="1"/>
</dbReference>
<feature type="binding site" evidence="8">
    <location>
        <position position="397"/>
    </location>
    <ligand>
        <name>Zn(2+)</name>
        <dbReference type="ChEBI" id="CHEBI:29105"/>
        <note>catalytic</note>
    </ligand>
</feature>
<feature type="compositionally biased region" description="Polar residues" evidence="9">
    <location>
        <begin position="563"/>
        <end position="573"/>
    </location>
</feature>
<feature type="active site" evidence="8">
    <location>
        <position position="394"/>
    </location>
</feature>
<evidence type="ECO:0000256" key="7">
    <source>
        <dbReference type="ARBA" id="ARBA00023180"/>
    </source>
</evidence>
<proteinExistence type="predicted"/>
<dbReference type="RefSeq" id="XP_022244653.1">
    <property type="nucleotide sequence ID" value="XM_022388945.1"/>
</dbReference>
<evidence type="ECO:0000259" key="11">
    <source>
        <dbReference type="PROSITE" id="PS50215"/>
    </source>
</evidence>
<evidence type="ECO:0000256" key="4">
    <source>
        <dbReference type="ARBA" id="ARBA00022833"/>
    </source>
</evidence>
<evidence type="ECO:0000256" key="9">
    <source>
        <dbReference type="SAM" id="MobiDB-lite"/>
    </source>
</evidence>
<dbReference type="Pfam" id="PF17771">
    <property type="entry name" value="ADAMTS_CR_2"/>
    <property type="match status" value="1"/>
</dbReference>
<evidence type="ECO:0000256" key="6">
    <source>
        <dbReference type="ARBA" id="ARBA00023157"/>
    </source>
</evidence>
<feature type="domain" description="Peptidase M12B" evidence="11">
    <location>
        <begin position="229"/>
        <end position="464"/>
    </location>
</feature>
<dbReference type="Proteomes" id="UP000694941">
    <property type="component" value="Unplaced"/>
</dbReference>
<evidence type="ECO:0000313" key="14">
    <source>
        <dbReference type="RefSeq" id="XP_022244653.1"/>
    </source>
</evidence>
<keyword evidence="10" id="KW-0732">Signal</keyword>
<evidence type="ECO:0000256" key="8">
    <source>
        <dbReference type="PROSITE-ProRule" id="PRU00276"/>
    </source>
</evidence>
<keyword evidence="12" id="KW-1185">Reference proteome</keyword>
<name>A0ABM1SLZ7_LIMPO</name>